<dbReference type="InterPro" id="IPR036250">
    <property type="entry name" value="AcylCo_DH-like_C"/>
</dbReference>
<evidence type="ECO:0000256" key="1">
    <source>
        <dbReference type="ARBA" id="ARBA00001974"/>
    </source>
</evidence>
<dbReference type="Gene3D" id="2.40.110.10">
    <property type="entry name" value="Butyryl-CoA Dehydrogenase, subunit A, domain 2"/>
    <property type="match status" value="1"/>
</dbReference>
<dbReference type="InterPro" id="IPR009075">
    <property type="entry name" value="AcylCo_DH/oxidase_C"/>
</dbReference>
<evidence type="ECO:0000256" key="2">
    <source>
        <dbReference type="ARBA" id="ARBA00009347"/>
    </source>
</evidence>
<organism evidence="8 9">
    <name type="scientific">Streptodolium elevatio</name>
    <dbReference type="NCBI Taxonomy" id="3157996"/>
    <lineage>
        <taxon>Bacteria</taxon>
        <taxon>Bacillati</taxon>
        <taxon>Actinomycetota</taxon>
        <taxon>Actinomycetes</taxon>
        <taxon>Kitasatosporales</taxon>
        <taxon>Streptomycetaceae</taxon>
        <taxon>Streptodolium</taxon>
    </lineage>
</organism>
<dbReference type="InterPro" id="IPR046373">
    <property type="entry name" value="Acyl-CoA_Oxase/DH_mid-dom_sf"/>
</dbReference>
<dbReference type="PANTHER" id="PTHR43292">
    <property type="entry name" value="ACYL-COA DEHYDROGENASE"/>
    <property type="match status" value="1"/>
</dbReference>
<protein>
    <submittedName>
        <fullName evidence="8">Acyl-CoA dehydrogenase family protein</fullName>
    </submittedName>
</protein>
<gene>
    <name evidence="8" type="ORF">AB0C36_05375</name>
</gene>
<comment type="cofactor">
    <cofactor evidence="1">
        <name>FAD</name>
        <dbReference type="ChEBI" id="CHEBI:57692"/>
    </cofactor>
</comment>
<dbReference type="SUPFAM" id="SSF56645">
    <property type="entry name" value="Acyl-CoA dehydrogenase NM domain-like"/>
    <property type="match status" value="1"/>
</dbReference>
<keyword evidence="9" id="KW-1185">Reference proteome</keyword>
<dbReference type="Pfam" id="PF02771">
    <property type="entry name" value="Acyl-CoA_dh_N"/>
    <property type="match status" value="1"/>
</dbReference>
<keyword evidence="5" id="KW-0560">Oxidoreductase</keyword>
<comment type="similarity">
    <text evidence="2">Belongs to the acyl-CoA dehydrogenase family.</text>
</comment>
<evidence type="ECO:0000256" key="4">
    <source>
        <dbReference type="ARBA" id="ARBA00022827"/>
    </source>
</evidence>
<evidence type="ECO:0000256" key="5">
    <source>
        <dbReference type="ARBA" id="ARBA00023002"/>
    </source>
</evidence>
<dbReference type="Gene3D" id="1.10.540.10">
    <property type="entry name" value="Acyl-CoA dehydrogenase/oxidase, N-terminal domain"/>
    <property type="match status" value="1"/>
</dbReference>
<reference evidence="8 9" key="1">
    <citation type="submission" date="2024-06" db="EMBL/GenBank/DDBJ databases">
        <title>The Natural Products Discovery Center: Release of the First 8490 Sequenced Strains for Exploring Actinobacteria Biosynthetic Diversity.</title>
        <authorList>
            <person name="Kalkreuter E."/>
            <person name="Kautsar S.A."/>
            <person name="Yang D."/>
            <person name="Bader C.D."/>
            <person name="Teijaro C.N."/>
            <person name="Fluegel L."/>
            <person name="Davis C.M."/>
            <person name="Simpson J.R."/>
            <person name="Lauterbach L."/>
            <person name="Steele A.D."/>
            <person name="Gui C."/>
            <person name="Meng S."/>
            <person name="Li G."/>
            <person name="Viehrig K."/>
            <person name="Ye F."/>
            <person name="Su P."/>
            <person name="Kiefer A.F."/>
            <person name="Nichols A."/>
            <person name="Cepeda A.J."/>
            <person name="Yan W."/>
            <person name="Fan B."/>
            <person name="Jiang Y."/>
            <person name="Adhikari A."/>
            <person name="Zheng C.-J."/>
            <person name="Schuster L."/>
            <person name="Cowan T.M."/>
            <person name="Smanski M.J."/>
            <person name="Chevrette M.G."/>
            <person name="De Carvalho L.P.S."/>
            <person name="Shen B."/>
        </authorList>
    </citation>
    <scope>NUCLEOTIDE SEQUENCE [LARGE SCALE GENOMIC DNA]</scope>
    <source>
        <strain evidence="8 9">NPDC048946</strain>
    </source>
</reference>
<dbReference type="Gene3D" id="1.20.140.10">
    <property type="entry name" value="Butyryl-CoA Dehydrogenase, subunit A, domain 3"/>
    <property type="match status" value="1"/>
</dbReference>
<dbReference type="SUPFAM" id="SSF47203">
    <property type="entry name" value="Acyl-CoA dehydrogenase C-terminal domain-like"/>
    <property type="match status" value="1"/>
</dbReference>
<evidence type="ECO:0000259" key="6">
    <source>
        <dbReference type="Pfam" id="PF00441"/>
    </source>
</evidence>
<sequence>MIPATPAPAHRPLDLGLAPGAEEFRAEVCAWLTPAMALGRIAAHRDPDDRTGLGEEFERALLREAGKRGWLGISVPSGAGGGGRPASWAAAFAYEVAWHHAPLVDTGVVLASAPVAAYGSAGQRGRLLPGMLDGRETWCCAYTELAAGNDLFAGLRAEARQDGDGTWRITGTKALVTGAAKADRCLTVARTPGGTAMFVVALRSAVATDPAAPRTGGVMAADGVEIRRIPTIAGYTLDEIVFDGAEAELLGDEGAGRRQVARAVRAEHGGLFQLGWAHRLVSDLTACLAGVGANCVDGRRDGSEVDPVLAEQLGGLWVHLLAGRGTALAPVFAMELARPDLVAAMLAKIRLTELVRDAAREAASAVRRFAATRPPGRARSELESWETRFAAEAVMRLDGPISVGANDLHREAVASFVLGERPFDGGKAAFDEAVAEPLSAAWRALRTAVDRVNSRTAYGTTVSRLPVVRRRLADMYGELDAAWRLAAQADEHGAAEEVVLAAADHVGRACRGVVEEAVELCGGHGYLADSGLGALLSTVYGAERLADTRPSPRARIAVRVLAAEQDAARVAGGGVPAEVEGSGR</sequence>
<dbReference type="InterPro" id="IPR037069">
    <property type="entry name" value="AcylCoA_DH/ox_N_sf"/>
</dbReference>
<comment type="caution">
    <text evidence="8">The sequence shown here is derived from an EMBL/GenBank/DDBJ whole genome shotgun (WGS) entry which is preliminary data.</text>
</comment>
<evidence type="ECO:0000313" key="8">
    <source>
        <dbReference type="EMBL" id="MEU8132920.1"/>
    </source>
</evidence>
<dbReference type="RefSeq" id="WP_358349554.1">
    <property type="nucleotide sequence ID" value="NZ_JBEZFP010000009.1"/>
</dbReference>
<evidence type="ECO:0000256" key="3">
    <source>
        <dbReference type="ARBA" id="ARBA00022630"/>
    </source>
</evidence>
<proteinExistence type="inferred from homology"/>
<dbReference type="Proteomes" id="UP001551482">
    <property type="component" value="Unassembled WGS sequence"/>
</dbReference>
<dbReference type="EMBL" id="JBEZFP010000009">
    <property type="protein sequence ID" value="MEU8132920.1"/>
    <property type="molecule type" value="Genomic_DNA"/>
</dbReference>
<evidence type="ECO:0000313" key="9">
    <source>
        <dbReference type="Proteomes" id="UP001551482"/>
    </source>
</evidence>
<dbReference type="InterPro" id="IPR052161">
    <property type="entry name" value="Mycobact_Acyl-CoA_DH"/>
</dbReference>
<keyword evidence="3" id="KW-0285">Flavoprotein</keyword>
<keyword evidence="4" id="KW-0274">FAD</keyword>
<dbReference type="Pfam" id="PF00441">
    <property type="entry name" value="Acyl-CoA_dh_1"/>
    <property type="match status" value="1"/>
</dbReference>
<accession>A0ABV3DAZ8</accession>
<dbReference type="PANTHER" id="PTHR43292:SF4">
    <property type="entry name" value="ACYL-COA DEHYDROGENASE FADE34"/>
    <property type="match status" value="1"/>
</dbReference>
<name>A0ABV3DAZ8_9ACTN</name>
<dbReference type="InterPro" id="IPR013786">
    <property type="entry name" value="AcylCoA_DH/ox_N"/>
</dbReference>
<feature type="domain" description="Acyl-CoA dehydrogenase/oxidase C-terminal" evidence="6">
    <location>
        <begin position="435"/>
        <end position="536"/>
    </location>
</feature>
<dbReference type="InterPro" id="IPR009100">
    <property type="entry name" value="AcylCoA_DH/oxidase_NM_dom_sf"/>
</dbReference>
<evidence type="ECO:0000259" key="7">
    <source>
        <dbReference type="Pfam" id="PF02771"/>
    </source>
</evidence>
<feature type="domain" description="Acyl-CoA dehydrogenase/oxidase N-terminal" evidence="7">
    <location>
        <begin position="55"/>
        <end position="134"/>
    </location>
</feature>